<evidence type="ECO:0000256" key="1">
    <source>
        <dbReference type="SAM" id="Phobius"/>
    </source>
</evidence>
<keyword evidence="1" id="KW-1133">Transmembrane helix</keyword>
<keyword evidence="1" id="KW-0812">Transmembrane</keyword>
<reference evidence="2 3" key="1">
    <citation type="submission" date="2018-10" db="EMBL/GenBank/DDBJ databases">
        <title>Sequencing the genomes of 1000 actinobacteria strains.</title>
        <authorList>
            <person name="Klenk H.-P."/>
        </authorList>
    </citation>
    <scope>NUCLEOTIDE SEQUENCE [LARGE SCALE GENOMIC DNA]</scope>
    <source>
        <strain evidence="2 3">DSM 43911</strain>
    </source>
</reference>
<gene>
    <name evidence="2" type="ORF">DFJ66_7561</name>
</gene>
<keyword evidence="1" id="KW-0472">Membrane</keyword>
<dbReference type="RefSeq" id="WP_170199903.1">
    <property type="nucleotide sequence ID" value="NZ_JBIUBA010000018.1"/>
</dbReference>
<dbReference type="EMBL" id="RBXR01000001">
    <property type="protein sequence ID" value="RKT74218.1"/>
    <property type="molecule type" value="Genomic_DNA"/>
</dbReference>
<feature type="transmembrane region" description="Helical" evidence="1">
    <location>
        <begin position="160"/>
        <end position="181"/>
    </location>
</feature>
<evidence type="ECO:0000313" key="3">
    <source>
        <dbReference type="Proteomes" id="UP000272729"/>
    </source>
</evidence>
<accession>A0A495XRC3</accession>
<sequence length="296" mass="29550">MKARLVAGLRSAWVRLTGWLRSARVRLIGASALAALLVGAVVVVATLFAGEEYQARVSVLAGPVGPQYGEVVALSLPALVEVARSPSVVAKAGTAAERVSVELVPASGLARLSVRAPSAGQASTEVTAVAAAVVEADLLAPAGRLRVLDGPTVTRVAPDWPLTLGLALAAAVAAGVAVAAVRHLRGTRAADGVRAALASAGVRHPVAVVPGDDPGLVERLTVLGVAARRPVRVVAVVPGVAAWAEELAEALPDKAAEPGDGVALVAVVPREGARAELASVVGARPADTTVVAVVLA</sequence>
<dbReference type="Proteomes" id="UP000272729">
    <property type="component" value="Unassembled WGS sequence"/>
</dbReference>
<protein>
    <recommendedName>
        <fullName evidence="4">Capsular polysaccharide biosynthesis protein</fullName>
    </recommendedName>
</protein>
<name>A0A495XRC3_9PSEU</name>
<dbReference type="AlphaFoldDB" id="A0A495XRC3"/>
<organism evidence="2 3">
    <name type="scientific">Saccharothrix variisporea</name>
    <dbReference type="NCBI Taxonomy" id="543527"/>
    <lineage>
        <taxon>Bacteria</taxon>
        <taxon>Bacillati</taxon>
        <taxon>Actinomycetota</taxon>
        <taxon>Actinomycetes</taxon>
        <taxon>Pseudonocardiales</taxon>
        <taxon>Pseudonocardiaceae</taxon>
        <taxon>Saccharothrix</taxon>
    </lineage>
</organism>
<comment type="caution">
    <text evidence="2">The sequence shown here is derived from an EMBL/GenBank/DDBJ whole genome shotgun (WGS) entry which is preliminary data.</text>
</comment>
<proteinExistence type="predicted"/>
<evidence type="ECO:0000313" key="2">
    <source>
        <dbReference type="EMBL" id="RKT74218.1"/>
    </source>
</evidence>
<evidence type="ECO:0008006" key="4">
    <source>
        <dbReference type="Google" id="ProtNLM"/>
    </source>
</evidence>
<feature type="transmembrane region" description="Helical" evidence="1">
    <location>
        <begin position="25"/>
        <end position="49"/>
    </location>
</feature>
<keyword evidence="3" id="KW-1185">Reference proteome</keyword>